<name>A0A380EEV2_STAAU</name>
<sequence length="106" mass="12406">MPIVDQIERRTYGNAETFYPMPFLSPQTMWYYKSAFNTDQMKLIDLIATIQTHIDQGISTILYVNSEISTRELARLYVYAHYKGLKSLYYTRNKLLSVEECTSCSI</sequence>
<dbReference type="SUPFAM" id="SSF51998">
    <property type="entry name" value="PFL-like glycyl radical enzymes"/>
    <property type="match status" value="1"/>
</dbReference>
<dbReference type="Pfam" id="PF02867">
    <property type="entry name" value="Ribonuc_red_lgC"/>
    <property type="match status" value="1"/>
</dbReference>
<accession>A0A380EEV2</accession>
<reference evidence="3 4" key="1">
    <citation type="submission" date="2018-06" db="EMBL/GenBank/DDBJ databases">
        <authorList>
            <consortium name="Pathogen Informatics"/>
            <person name="Doyle S."/>
        </authorList>
    </citation>
    <scope>NUCLEOTIDE SEQUENCE [LARGE SCALE GENOMIC DNA]</scope>
    <source>
        <strain evidence="3 4">NCTC10702</strain>
    </source>
</reference>
<dbReference type="InterPro" id="IPR039718">
    <property type="entry name" value="Rrm1"/>
</dbReference>
<dbReference type="AlphaFoldDB" id="A0A380EEV2"/>
<dbReference type="EC" id="1.17.4.1" evidence="3"/>
<dbReference type="GO" id="GO:0005524">
    <property type="term" value="F:ATP binding"/>
    <property type="evidence" value="ECO:0007669"/>
    <property type="project" value="TreeGrafter"/>
</dbReference>
<evidence type="ECO:0000313" key="4">
    <source>
        <dbReference type="Proteomes" id="UP000254116"/>
    </source>
</evidence>
<dbReference type="EMBL" id="UHBY01000003">
    <property type="protein sequence ID" value="SUL33240.1"/>
    <property type="molecule type" value="Genomic_DNA"/>
</dbReference>
<dbReference type="PANTHER" id="PTHR11573">
    <property type="entry name" value="RIBONUCLEOSIDE-DIPHOSPHATE REDUCTASE LARGE CHAIN"/>
    <property type="match status" value="1"/>
</dbReference>
<evidence type="ECO:0000256" key="1">
    <source>
        <dbReference type="ARBA" id="ARBA00010406"/>
    </source>
</evidence>
<gene>
    <name evidence="3" type="primary">nrdE_4</name>
    <name evidence="3" type="ORF">NCTC10702_01219</name>
</gene>
<dbReference type="GO" id="GO:0004748">
    <property type="term" value="F:ribonucleoside-diphosphate reductase activity, thioredoxin disulfide as acceptor"/>
    <property type="evidence" value="ECO:0007669"/>
    <property type="project" value="UniProtKB-EC"/>
</dbReference>
<comment type="similarity">
    <text evidence="1">Belongs to the ribonucleoside diphosphate reductase large chain family.</text>
</comment>
<dbReference type="Proteomes" id="UP000254116">
    <property type="component" value="Unassembled WGS sequence"/>
</dbReference>
<dbReference type="InterPro" id="IPR000788">
    <property type="entry name" value="RNR_lg_C"/>
</dbReference>
<feature type="domain" description="Ribonucleotide reductase large subunit C-terminal" evidence="2">
    <location>
        <begin position="7"/>
        <end position="91"/>
    </location>
</feature>
<dbReference type="PANTHER" id="PTHR11573:SF30">
    <property type="entry name" value="RIBONUCLEOSIDE-DIPHOSPHATE REDUCTASE 2 SUBUNIT ALPHA"/>
    <property type="match status" value="1"/>
</dbReference>
<dbReference type="GO" id="GO:0009263">
    <property type="term" value="P:deoxyribonucleotide biosynthetic process"/>
    <property type="evidence" value="ECO:0007669"/>
    <property type="project" value="TreeGrafter"/>
</dbReference>
<organism evidence="3 4">
    <name type="scientific">Staphylococcus aureus</name>
    <dbReference type="NCBI Taxonomy" id="1280"/>
    <lineage>
        <taxon>Bacteria</taxon>
        <taxon>Bacillati</taxon>
        <taxon>Bacillota</taxon>
        <taxon>Bacilli</taxon>
        <taxon>Bacillales</taxon>
        <taxon>Staphylococcaceae</taxon>
        <taxon>Staphylococcus</taxon>
    </lineage>
</organism>
<dbReference type="GO" id="GO:0005971">
    <property type="term" value="C:ribonucleoside-diphosphate reductase complex"/>
    <property type="evidence" value="ECO:0007669"/>
    <property type="project" value="TreeGrafter"/>
</dbReference>
<protein>
    <submittedName>
        <fullName evidence="3">Ribonucleotide-diphosphate reductase subunit alpha</fullName>
        <ecNumber evidence="3">1.17.4.1</ecNumber>
    </submittedName>
</protein>
<evidence type="ECO:0000313" key="3">
    <source>
        <dbReference type="EMBL" id="SUL33240.1"/>
    </source>
</evidence>
<dbReference type="Gene3D" id="3.20.70.20">
    <property type="match status" value="1"/>
</dbReference>
<keyword evidence="3" id="KW-0560">Oxidoreductase</keyword>
<evidence type="ECO:0000259" key="2">
    <source>
        <dbReference type="Pfam" id="PF02867"/>
    </source>
</evidence>
<proteinExistence type="inferred from homology"/>